<accession>A0A1B9B7R2</accession>
<evidence type="ECO:0000313" key="2">
    <source>
        <dbReference type="EMBL" id="OCA92128.1"/>
    </source>
</evidence>
<dbReference type="Pfam" id="PF02447">
    <property type="entry name" value="GntP_permease"/>
    <property type="match status" value="1"/>
</dbReference>
<sequence>MDLLVILLSLGLLIFFAYRGYSVILFAPICALLAVLLIAPLHVLPFFSGVFMEKMVGFIKSYFAVFLLGAIFGKVVEMSGIAESIAKTIVRWLGAKRAMLTIVLLGAILTYSGVSLFVAVFAIYPFAAQMFRQADIPKRLIPGTIALGAFTFTMDALPGTPQIQNVIPISFFKTNIYAAPTLGIIGGILVLAAGLFYLETRRKKAEKAGEGYYGFEAEEAAAVENAETREESTGLPNLTSQQSTARQVLAFVPLLLVGVTNKLFITYIPKWYPNGFDFSAIGLKDYSVDVATVAPVWAIIMALLVGIVSSIAYDWKRVTKGFKEGVNTAIGGSLLATMNTGAEYGFGGIIAALPGFAKMSDGISNTFTNPLVNGAVTTTTLAGMTGSASGGMGIALGAMADKYNQAIAAANIPPEVMHRVVAMASGGMDTLPHNGAVITLLAVTGLTHKQSYRDIFAITVIKTLAVFVVIALYTFFGIV</sequence>
<protein>
    <submittedName>
        <fullName evidence="2">Transporter</fullName>
    </submittedName>
</protein>
<keyword evidence="1" id="KW-1133">Transmembrane helix</keyword>
<feature type="transmembrane region" description="Helical" evidence="1">
    <location>
        <begin position="32"/>
        <end position="51"/>
    </location>
</feature>
<comment type="caution">
    <text evidence="2">The sequence shown here is derived from an EMBL/GenBank/DDBJ whole genome shotgun (WGS) entry which is preliminary data.</text>
</comment>
<feature type="transmembrane region" description="Helical" evidence="1">
    <location>
        <begin position="248"/>
        <end position="268"/>
    </location>
</feature>
<dbReference type="PANTHER" id="PTHR30354">
    <property type="entry name" value="GNT FAMILY GLUCONATE TRANSPORTER"/>
    <property type="match status" value="1"/>
</dbReference>
<dbReference type="EMBL" id="MAYT01000002">
    <property type="protein sequence ID" value="OCA92128.1"/>
    <property type="molecule type" value="Genomic_DNA"/>
</dbReference>
<keyword evidence="3" id="KW-1185">Reference proteome</keyword>
<evidence type="ECO:0000256" key="1">
    <source>
        <dbReference type="SAM" id="Phobius"/>
    </source>
</evidence>
<feature type="transmembrane region" description="Helical" evidence="1">
    <location>
        <begin position="63"/>
        <end position="82"/>
    </location>
</feature>
<reference evidence="3" key="1">
    <citation type="submission" date="2016-05" db="EMBL/GenBank/DDBJ databases">
        <authorList>
            <person name="Liu B."/>
            <person name="Wang J."/>
            <person name="Zhu Y."/>
            <person name="Liu G."/>
            <person name="Chen Q."/>
            <person name="Chen Z."/>
            <person name="Lan J."/>
            <person name="Che J."/>
            <person name="Ge C."/>
            <person name="Shi H."/>
            <person name="Pan Z."/>
            <person name="Liu X."/>
        </authorList>
    </citation>
    <scope>NUCLEOTIDE SEQUENCE [LARGE SCALE GENOMIC DNA]</scope>
    <source>
        <strain evidence="3">FJAT-27215</strain>
    </source>
</reference>
<feature type="transmembrane region" description="Helical" evidence="1">
    <location>
        <begin position="455"/>
        <end position="476"/>
    </location>
</feature>
<keyword evidence="1" id="KW-0812">Transmembrane</keyword>
<feature type="transmembrane region" description="Helical" evidence="1">
    <location>
        <begin position="294"/>
        <end position="313"/>
    </location>
</feature>
<dbReference type="PANTHER" id="PTHR30354:SF7">
    <property type="entry name" value="BLL7963 PROTEIN"/>
    <property type="match status" value="1"/>
</dbReference>
<feature type="transmembrane region" description="Helical" evidence="1">
    <location>
        <begin position="102"/>
        <end position="127"/>
    </location>
</feature>
<dbReference type="RefSeq" id="WP_065409546.1">
    <property type="nucleotide sequence ID" value="NZ_MAYT01000002.1"/>
</dbReference>
<dbReference type="AlphaFoldDB" id="A0A1B9B7R2"/>
<organism evidence="2 3">
    <name type="scientific">Pseudobacillus wudalianchiensis</name>
    <dbReference type="NCBI Taxonomy" id="1743143"/>
    <lineage>
        <taxon>Bacteria</taxon>
        <taxon>Bacillati</taxon>
        <taxon>Bacillota</taxon>
        <taxon>Bacilli</taxon>
        <taxon>Bacillales</taxon>
        <taxon>Bacillaceae</taxon>
        <taxon>Pseudobacillus</taxon>
    </lineage>
</organism>
<gene>
    <name evidence="2" type="ORF">A8F95_18490</name>
</gene>
<evidence type="ECO:0000313" key="3">
    <source>
        <dbReference type="Proteomes" id="UP000092578"/>
    </source>
</evidence>
<dbReference type="InterPro" id="IPR003474">
    <property type="entry name" value="Glcn_transporter"/>
</dbReference>
<keyword evidence="1" id="KW-0472">Membrane</keyword>
<proteinExistence type="predicted"/>
<dbReference type="GO" id="GO:0005886">
    <property type="term" value="C:plasma membrane"/>
    <property type="evidence" value="ECO:0007669"/>
    <property type="project" value="TreeGrafter"/>
</dbReference>
<dbReference type="GO" id="GO:0015128">
    <property type="term" value="F:gluconate transmembrane transporter activity"/>
    <property type="evidence" value="ECO:0007669"/>
    <property type="project" value="InterPro"/>
</dbReference>
<feature type="transmembrane region" description="Helical" evidence="1">
    <location>
        <begin position="177"/>
        <end position="198"/>
    </location>
</feature>
<dbReference type="Proteomes" id="UP000092578">
    <property type="component" value="Unassembled WGS sequence"/>
</dbReference>
<name>A0A1B9B7R2_9BACI</name>